<evidence type="ECO:0000256" key="14">
    <source>
        <dbReference type="ARBA" id="ARBA00025153"/>
    </source>
</evidence>
<keyword evidence="13" id="KW-0511">Multifunctional enzyme</keyword>
<evidence type="ECO:0000256" key="10">
    <source>
        <dbReference type="ARBA" id="ARBA00023027"/>
    </source>
</evidence>
<dbReference type="GO" id="GO:0046496">
    <property type="term" value="P:nicotinamide nucleotide metabolic process"/>
    <property type="evidence" value="ECO:0007669"/>
    <property type="project" value="UniProtKB-UniRule"/>
</dbReference>
<comment type="catalytic activity">
    <reaction evidence="2 18 19">
        <text>(6R)-NADPHX = (6S)-NADPHX</text>
        <dbReference type="Rhea" id="RHEA:32227"/>
        <dbReference type="ChEBI" id="CHEBI:64076"/>
        <dbReference type="ChEBI" id="CHEBI:64077"/>
        <dbReference type="EC" id="5.1.99.6"/>
    </reaction>
</comment>
<feature type="binding site" evidence="18">
    <location>
        <position position="168"/>
    </location>
    <ligand>
        <name>(6S)-NADPHX</name>
        <dbReference type="ChEBI" id="CHEBI:64076"/>
    </ligand>
</feature>
<feature type="domain" description="YjeF N-terminal" evidence="21">
    <location>
        <begin position="23"/>
        <end position="225"/>
    </location>
</feature>
<dbReference type="PANTHER" id="PTHR12592">
    <property type="entry name" value="ATP-DEPENDENT (S)-NAD(P)H-HYDRATE DEHYDRATASE FAMILY MEMBER"/>
    <property type="match status" value="1"/>
</dbReference>
<name>A0A502GIG0_9GAMM</name>
<evidence type="ECO:0000256" key="6">
    <source>
        <dbReference type="ARBA" id="ARBA00022741"/>
    </source>
</evidence>
<dbReference type="SUPFAM" id="SSF53613">
    <property type="entry name" value="Ribokinase-like"/>
    <property type="match status" value="1"/>
</dbReference>
<dbReference type="InterPro" id="IPR000631">
    <property type="entry name" value="CARKD"/>
</dbReference>
<dbReference type="NCBIfam" id="TIGR00196">
    <property type="entry name" value="yjeF_cterm"/>
    <property type="match status" value="1"/>
</dbReference>
<comment type="subunit">
    <text evidence="17">Homotetramer.</text>
</comment>
<gene>
    <name evidence="18" type="primary">nnrE</name>
    <name evidence="17" type="synonym">nnrD</name>
    <name evidence="22" type="ORF">EAH77_13570</name>
</gene>
<dbReference type="GO" id="GO:0052855">
    <property type="term" value="F:ADP-dependent NAD(P)H-hydrate dehydratase activity"/>
    <property type="evidence" value="ECO:0007669"/>
    <property type="project" value="UniProtKB-UniRule"/>
</dbReference>
<evidence type="ECO:0000256" key="17">
    <source>
        <dbReference type="HAMAP-Rule" id="MF_01965"/>
    </source>
</evidence>
<sequence length="523" mass="54393">MTNQSEKRNALSLPHSVFSADWLRQVESQAAQETGISLFTLMQRAAAAAFHLARSAFPTARHWLVLCGHGNNGGDGYEVARLAHAAGVKVTLLAVKSDKSLPEEAQLAKDAWLNAGGSVGADDAHWPPDVDLIIDGLLGTGLTSAPRPPYDTLIAAINAFGAPVLSLDIPSGLDAQTGTVPGNAVYAAVTMAFIALKPGLLTGKARDYVGKLYCDALGLHRWLSGHPAVLQRLDAAQLGDWLHPRRPCSHKGDHGNLLVVGGDTGFAGAIRMAAEAALRAGAGMVRVLTHKQHVGPLLTARPELMVQELNEKSLADGLEWADVVVVGPGMGQKAWGKAAFKQVVESTKPALFDADALNLLAITPQKRQNRVLTPHPGEAARLLGCSVNDIESDRLLAVRKLTERYGGVVVLKGAGSLIAHESGPMALADVGNAGMATGGMGDVLSGIIGGLLAQQLSLFDAACAGAVVHGAAADQIALYQGTRGMLATDLLAVIAPLVNPDLKKKISPNESTTTLSAGRSGNA</sequence>
<dbReference type="Gene3D" id="3.40.50.10260">
    <property type="entry name" value="YjeF N-terminal domain"/>
    <property type="match status" value="1"/>
</dbReference>
<feature type="binding site" evidence="18">
    <location>
        <position position="72"/>
    </location>
    <ligand>
        <name>K(+)</name>
        <dbReference type="ChEBI" id="CHEBI:29103"/>
    </ligand>
</feature>
<dbReference type="PROSITE" id="PS51383">
    <property type="entry name" value="YJEF_C_3"/>
    <property type="match status" value="1"/>
</dbReference>
<evidence type="ECO:0000256" key="8">
    <source>
        <dbReference type="ARBA" id="ARBA00022857"/>
    </source>
</evidence>
<feature type="binding site" evidence="17">
    <location>
        <begin position="412"/>
        <end position="416"/>
    </location>
    <ligand>
        <name>AMP</name>
        <dbReference type="ChEBI" id="CHEBI:456215"/>
    </ligand>
</feature>
<dbReference type="Pfam" id="PF01256">
    <property type="entry name" value="Carb_kinase"/>
    <property type="match status" value="1"/>
</dbReference>
<dbReference type="EC" id="5.1.99.6" evidence="19"/>
<protein>
    <recommendedName>
        <fullName evidence="19">Bifunctional NAD(P)H-hydrate repair enzyme</fullName>
    </recommendedName>
    <alternativeName>
        <fullName evidence="19">Nicotinamide nucleotide repair protein</fullName>
    </alternativeName>
    <domain>
        <recommendedName>
            <fullName evidence="19">ADP-dependent (S)-NAD(P)H-hydrate dehydratase</fullName>
            <ecNumber evidence="19">4.2.1.136</ecNumber>
        </recommendedName>
        <alternativeName>
            <fullName evidence="19">ADP-dependent NAD(P)HX dehydratase</fullName>
        </alternativeName>
    </domain>
    <domain>
        <recommendedName>
            <fullName evidence="19">NAD(P)H-hydrate epimerase</fullName>
            <ecNumber evidence="19">5.1.99.6</ecNumber>
        </recommendedName>
    </domain>
</protein>
<dbReference type="RefSeq" id="WP_140473329.1">
    <property type="nucleotide sequence ID" value="NZ_RCZD01000006.1"/>
</dbReference>
<feature type="binding site" evidence="18">
    <location>
        <position position="171"/>
    </location>
    <ligand>
        <name>K(+)</name>
        <dbReference type="ChEBI" id="CHEBI:29103"/>
    </ligand>
</feature>
<dbReference type="Gene3D" id="3.40.1190.20">
    <property type="match status" value="1"/>
</dbReference>
<evidence type="ECO:0000256" key="19">
    <source>
        <dbReference type="PIRNR" id="PIRNR017184"/>
    </source>
</evidence>
<dbReference type="CDD" id="cd01171">
    <property type="entry name" value="YXKO-related"/>
    <property type="match status" value="1"/>
</dbReference>
<feature type="binding site" evidence="18">
    <location>
        <position position="135"/>
    </location>
    <ligand>
        <name>K(+)</name>
        <dbReference type="ChEBI" id="CHEBI:29103"/>
    </ligand>
</feature>
<keyword evidence="9 18" id="KW-0630">Potassium</keyword>
<dbReference type="InterPro" id="IPR017953">
    <property type="entry name" value="Carbohydrate_kinase_pred_CS"/>
</dbReference>
<comment type="function">
    <text evidence="18">Catalyzes the epimerization of the S- and R-forms of NAD(P)HX, a damaged form of NAD(P)H that is a result of enzymatic or heat-dependent hydration. This is a prerequisite for the S-specific NAD(P)H-hydrate dehydratase to allow the repair of both epimers of NAD(P)HX.</text>
</comment>
<accession>A0A502GIG0</accession>
<comment type="cofactor">
    <cofactor evidence="18 19">
        <name>K(+)</name>
        <dbReference type="ChEBI" id="CHEBI:29103"/>
    </cofactor>
    <text evidence="18 19">Binds 1 potassium ion per subunit.</text>
</comment>
<dbReference type="PANTHER" id="PTHR12592:SF0">
    <property type="entry name" value="ATP-DEPENDENT (S)-NAD(P)H-HYDRATE DEHYDRATASE"/>
    <property type="match status" value="1"/>
</dbReference>
<dbReference type="NCBIfam" id="NF007856">
    <property type="entry name" value="PRK10565.1"/>
    <property type="match status" value="1"/>
</dbReference>
<dbReference type="GO" id="GO:0052856">
    <property type="term" value="F:NAD(P)HX epimerase activity"/>
    <property type="evidence" value="ECO:0007669"/>
    <property type="project" value="UniProtKB-UniRule"/>
</dbReference>
<dbReference type="Proteomes" id="UP000317663">
    <property type="component" value="Unassembled WGS sequence"/>
</dbReference>
<evidence type="ECO:0000256" key="5">
    <source>
        <dbReference type="ARBA" id="ARBA00022723"/>
    </source>
</evidence>
<dbReference type="FunFam" id="3.40.50.10260:FF:000003">
    <property type="entry name" value="Multifunctional fusion protein"/>
    <property type="match status" value="1"/>
</dbReference>
<dbReference type="PIRSF" id="PIRSF017184">
    <property type="entry name" value="Nnr"/>
    <property type="match status" value="1"/>
</dbReference>
<feature type="binding site" evidence="17">
    <location>
        <position position="375"/>
    </location>
    <ligand>
        <name>(6S)-NADPHX</name>
        <dbReference type="ChEBI" id="CHEBI:64076"/>
    </ligand>
</feature>
<dbReference type="OrthoDB" id="9806925at2"/>
<comment type="catalytic activity">
    <reaction evidence="16 17 19">
        <text>(6S)-NADPHX + ADP = AMP + phosphate + NADPH + H(+)</text>
        <dbReference type="Rhea" id="RHEA:32235"/>
        <dbReference type="ChEBI" id="CHEBI:15378"/>
        <dbReference type="ChEBI" id="CHEBI:43474"/>
        <dbReference type="ChEBI" id="CHEBI:57783"/>
        <dbReference type="ChEBI" id="CHEBI:64076"/>
        <dbReference type="ChEBI" id="CHEBI:456215"/>
        <dbReference type="ChEBI" id="CHEBI:456216"/>
        <dbReference type="EC" id="4.2.1.136"/>
    </reaction>
</comment>
<feature type="binding site" evidence="17">
    <location>
        <position position="442"/>
    </location>
    <ligand>
        <name>(6S)-NADPHX</name>
        <dbReference type="ChEBI" id="CHEBI:64076"/>
    </ligand>
</feature>
<evidence type="ECO:0000313" key="23">
    <source>
        <dbReference type="Proteomes" id="UP000317663"/>
    </source>
</evidence>
<evidence type="ECO:0000256" key="4">
    <source>
        <dbReference type="ARBA" id="ARBA00009524"/>
    </source>
</evidence>
<keyword evidence="8 17" id="KW-0521">NADP</keyword>
<dbReference type="InterPro" id="IPR029056">
    <property type="entry name" value="Ribokinase-like"/>
</dbReference>
<keyword evidence="5 18" id="KW-0479">Metal-binding</keyword>
<feature type="binding site" evidence="17">
    <location>
        <position position="441"/>
    </location>
    <ligand>
        <name>AMP</name>
        <dbReference type="ChEBI" id="CHEBI:456215"/>
    </ligand>
</feature>
<evidence type="ECO:0000259" key="21">
    <source>
        <dbReference type="PROSITE" id="PS51385"/>
    </source>
</evidence>
<comment type="similarity">
    <text evidence="4 19">In the C-terminal section; belongs to the NnrD/CARKD family.</text>
</comment>
<evidence type="ECO:0000256" key="9">
    <source>
        <dbReference type="ARBA" id="ARBA00022958"/>
    </source>
</evidence>
<dbReference type="GO" id="GO:0110051">
    <property type="term" value="P:metabolite repair"/>
    <property type="evidence" value="ECO:0007669"/>
    <property type="project" value="TreeGrafter"/>
</dbReference>
<evidence type="ECO:0000256" key="16">
    <source>
        <dbReference type="ARBA" id="ARBA00049209"/>
    </source>
</evidence>
<dbReference type="InterPro" id="IPR004443">
    <property type="entry name" value="YjeF_N_dom"/>
</dbReference>
<dbReference type="HAMAP" id="MF_01966">
    <property type="entry name" value="NADHX_epimerase"/>
    <property type="match status" value="1"/>
</dbReference>
<feature type="domain" description="YjeF C-terminal" evidence="20">
    <location>
        <begin position="234"/>
        <end position="501"/>
    </location>
</feature>
<keyword evidence="11 18" id="KW-0413">Isomerase</keyword>
<evidence type="ECO:0000256" key="12">
    <source>
        <dbReference type="ARBA" id="ARBA00023239"/>
    </source>
</evidence>
<dbReference type="GO" id="GO:0046872">
    <property type="term" value="F:metal ion binding"/>
    <property type="evidence" value="ECO:0007669"/>
    <property type="project" value="UniProtKB-UniRule"/>
</dbReference>
<dbReference type="InterPro" id="IPR036652">
    <property type="entry name" value="YjeF_N_dom_sf"/>
</dbReference>
<dbReference type="EC" id="4.2.1.136" evidence="19"/>
<evidence type="ECO:0000256" key="2">
    <source>
        <dbReference type="ARBA" id="ARBA00000909"/>
    </source>
</evidence>
<comment type="function">
    <text evidence="14 19">Bifunctional enzyme that catalyzes the epimerization of the S- and R-forms of NAD(P)HX and the dehydration of the S-form of NAD(P)HX at the expense of ADP, which is converted to AMP. This allows the repair of both epimers of NAD(P)HX, a damaged form of NAD(P)H that is a result of enzymatic or heat-dependent hydration.</text>
</comment>
<evidence type="ECO:0000256" key="18">
    <source>
        <dbReference type="HAMAP-Rule" id="MF_01966"/>
    </source>
</evidence>
<dbReference type="PROSITE" id="PS51385">
    <property type="entry name" value="YJEF_N"/>
    <property type="match status" value="1"/>
</dbReference>
<evidence type="ECO:0000259" key="20">
    <source>
        <dbReference type="PROSITE" id="PS51383"/>
    </source>
</evidence>
<comment type="caution">
    <text evidence="22">The sequence shown here is derived from an EMBL/GenBank/DDBJ whole genome shotgun (WGS) entry which is preliminary data.</text>
</comment>
<evidence type="ECO:0000256" key="3">
    <source>
        <dbReference type="ARBA" id="ARBA00006001"/>
    </source>
</evidence>
<proteinExistence type="inferred from homology"/>
<evidence type="ECO:0000256" key="7">
    <source>
        <dbReference type="ARBA" id="ARBA00022840"/>
    </source>
</evidence>
<keyword evidence="7 17" id="KW-0067">ATP-binding</keyword>
<evidence type="ECO:0000256" key="13">
    <source>
        <dbReference type="ARBA" id="ARBA00023268"/>
    </source>
</evidence>
<comment type="similarity">
    <text evidence="3 19">In the N-terminal section; belongs to the NnrE/AIBP family.</text>
</comment>
<dbReference type="FunFam" id="3.40.1190.20:FF:000017">
    <property type="entry name" value="Multifunctional fusion protein"/>
    <property type="match status" value="1"/>
</dbReference>
<keyword evidence="12 17" id="KW-0456">Lyase</keyword>
<dbReference type="SUPFAM" id="SSF64153">
    <property type="entry name" value="YjeF N-terminal domain-like"/>
    <property type="match status" value="1"/>
</dbReference>
<dbReference type="EMBL" id="RCZD01000006">
    <property type="protein sequence ID" value="TPG61655.1"/>
    <property type="molecule type" value="Genomic_DNA"/>
</dbReference>
<feature type="binding site" evidence="18">
    <location>
        <begin position="139"/>
        <end position="145"/>
    </location>
    <ligand>
        <name>(6S)-NADPHX</name>
        <dbReference type="ChEBI" id="CHEBI:64076"/>
    </ligand>
</feature>
<keyword evidence="10 17" id="KW-0520">NAD</keyword>
<dbReference type="Pfam" id="PF03853">
    <property type="entry name" value="YjeF_N"/>
    <property type="match status" value="1"/>
</dbReference>
<comment type="similarity">
    <text evidence="17">Belongs to the NnrD/CARKD family.</text>
</comment>
<feature type="binding site" evidence="17">
    <location>
        <position position="329"/>
    </location>
    <ligand>
        <name>(6S)-NADPHX</name>
        <dbReference type="ChEBI" id="CHEBI:64076"/>
    </ligand>
</feature>
<evidence type="ECO:0000256" key="1">
    <source>
        <dbReference type="ARBA" id="ARBA00000013"/>
    </source>
</evidence>
<feature type="binding site" evidence="18">
    <location>
        <position position="150"/>
    </location>
    <ligand>
        <name>(6S)-NADPHX</name>
        <dbReference type="ChEBI" id="CHEBI:64076"/>
    </ligand>
</feature>
<comment type="cofactor">
    <cofactor evidence="17">
        <name>Mg(2+)</name>
        <dbReference type="ChEBI" id="CHEBI:18420"/>
    </cofactor>
</comment>
<keyword evidence="6 17" id="KW-0547">Nucleotide-binding</keyword>
<feature type="binding site" evidence="18">
    <location>
        <begin position="71"/>
        <end position="75"/>
    </location>
    <ligand>
        <name>(6S)-NADPHX</name>
        <dbReference type="ChEBI" id="CHEBI:64076"/>
    </ligand>
</feature>
<dbReference type="GO" id="GO:0005524">
    <property type="term" value="F:ATP binding"/>
    <property type="evidence" value="ECO:0007669"/>
    <property type="project" value="UniProtKB-UniRule"/>
</dbReference>
<comment type="similarity">
    <text evidence="18">Belongs to the NnrE/AIBP family.</text>
</comment>
<dbReference type="NCBIfam" id="TIGR00197">
    <property type="entry name" value="yjeF_nterm"/>
    <property type="match status" value="1"/>
</dbReference>
<dbReference type="PROSITE" id="PS01050">
    <property type="entry name" value="YJEF_C_2"/>
    <property type="match status" value="1"/>
</dbReference>
<comment type="function">
    <text evidence="17">Catalyzes the dehydration of the S-form of NAD(P)HX at the expense of ADP, which is converted to AMP. Together with NAD(P)HX epimerase, which catalyzes the epimerization of the S- and R-forms, the enzyme allows the repair of both epimers of NAD(P)HX, a damaged form of NAD(P)H that is a result of enzymatic or heat-dependent hydration.</text>
</comment>
<keyword evidence="23" id="KW-1185">Reference proteome</keyword>
<comment type="catalytic activity">
    <reaction evidence="1 18 19">
        <text>(6R)-NADHX = (6S)-NADHX</text>
        <dbReference type="Rhea" id="RHEA:32215"/>
        <dbReference type="ChEBI" id="CHEBI:64074"/>
        <dbReference type="ChEBI" id="CHEBI:64075"/>
        <dbReference type="EC" id="5.1.99.6"/>
    </reaction>
</comment>
<dbReference type="AlphaFoldDB" id="A0A502GIG0"/>
<evidence type="ECO:0000256" key="11">
    <source>
        <dbReference type="ARBA" id="ARBA00023235"/>
    </source>
</evidence>
<reference evidence="22 23" key="1">
    <citation type="journal article" date="2019" name="Environ. Microbiol.">
        <title>Species interactions and distinct microbial communities in high Arctic permafrost affected cryosols are associated with the CH4 and CO2 gas fluxes.</title>
        <authorList>
            <person name="Altshuler I."/>
            <person name="Hamel J."/>
            <person name="Turney S."/>
            <person name="Magnuson E."/>
            <person name="Levesque R."/>
            <person name="Greer C."/>
            <person name="Whyte L.G."/>
        </authorList>
    </citation>
    <scope>NUCLEOTIDE SEQUENCE [LARGE SCALE GENOMIC DNA]</scope>
    <source>
        <strain evidence="22 23">E4</strain>
    </source>
</reference>
<dbReference type="HAMAP" id="MF_01965">
    <property type="entry name" value="NADHX_dehydratase"/>
    <property type="match status" value="1"/>
</dbReference>
<feature type="binding site" evidence="17">
    <location>
        <position position="269"/>
    </location>
    <ligand>
        <name>(6S)-NADPHX</name>
        <dbReference type="ChEBI" id="CHEBI:64076"/>
    </ligand>
</feature>
<organism evidence="22 23">
    <name type="scientific">Ewingella americana</name>
    <dbReference type="NCBI Taxonomy" id="41202"/>
    <lineage>
        <taxon>Bacteria</taxon>
        <taxon>Pseudomonadati</taxon>
        <taxon>Pseudomonadota</taxon>
        <taxon>Gammaproteobacteria</taxon>
        <taxon>Enterobacterales</taxon>
        <taxon>Yersiniaceae</taxon>
        <taxon>Ewingella</taxon>
    </lineage>
</organism>
<comment type="catalytic activity">
    <reaction evidence="15 17 19">
        <text>(6S)-NADHX + ADP = AMP + phosphate + NADH + H(+)</text>
        <dbReference type="Rhea" id="RHEA:32223"/>
        <dbReference type="ChEBI" id="CHEBI:15378"/>
        <dbReference type="ChEBI" id="CHEBI:43474"/>
        <dbReference type="ChEBI" id="CHEBI:57945"/>
        <dbReference type="ChEBI" id="CHEBI:64074"/>
        <dbReference type="ChEBI" id="CHEBI:456215"/>
        <dbReference type="ChEBI" id="CHEBI:456216"/>
        <dbReference type="EC" id="4.2.1.136"/>
    </reaction>
</comment>
<evidence type="ECO:0000313" key="22">
    <source>
        <dbReference type="EMBL" id="TPG61655.1"/>
    </source>
</evidence>
<evidence type="ECO:0000256" key="15">
    <source>
        <dbReference type="ARBA" id="ARBA00048238"/>
    </source>
</evidence>
<dbReference type="InterPro" id="IPR030677">
    <property type="entry name" value="Nnr"/>
</dbReference>